<dbReference type="STRING" id="880070.Cycma_3580"/>
<dbReference type="EMBL" id="CP002955">
    <property type="protein sequence ID" value="AEL27300.1"/>
    <property type="molecule type" value="Genomic_DNA"/>
</dbReference>
<reference evidence="2" key="1">
    <citation type="submission" date="2011-07" db="EMBL/GenBank/DDBJ databases">
        <title>The complete genome of Cyclobacterium marinum DSM 745.</title>
        <authorList>
            <person name="Lucas S."/>
            <person name="Han J."/>
            <person name="Lapidus A."/>
            <person name="Bruce D."/>
            <person name="Goodwin L."/>
            <person name="Pitluck S."/>
            <person name="Peters L."/>
            <person name="Kyrpides N."/>
            <person name="Mavromatis K."/>
            <person name="Ivanova N."/>
            <person name="Ovchinnikova G."/>
            <person name="Chertkov O."/>
            <person name="Detter J.C."/>
            <person name="Tapia R."/>
            <person name="Han C."/>
            <person name="Land M."/>
            <person name="Hauser L."/>
            <person name="Markowitz V."/>
            <person name="Cheng J.-F."/>
            <person name="Hugenholtz P."/>
            <person name="Woyke T."/>
            <person name="Wu D."/>
            <person name="Tindall B."/>
            <person name="Schuetze A."/>
            <person name="Brambilla E."/>
            <person name="Klenk H.-P."/>
            <person name="Eisen J.A."/>
        </authorList>
    </citation>
    <scope>NUCLEOTIDE SEQUENCE [LARGE SCALE GENOMIC DNA]</scope>
    <source>
        <strain evidence="2">ATCC 25205 / DSM 745 / LMG 13164 / NCIMB 1802</strain>
    </source>
</reference>
<dbReference type="KEGG" id="cmr:Cycma_3580"/>
<evidence type="ECO:0000313" key="1">
    <source>
        <dbReference type="EMBL" id="AEL27300.1"/>
    </source>
</evidence>
<proteinExistence type="predicted"/>
<keyword evidence="2" id="KW-1185">Reference proteome</keyword>
<dbReference type="AlphaFoldDB" id="G0J039"/>
<dbReference type="HOGENOM" id="CLU_3396108_0_0_10"/>
<accession>G0J039</accession>
<protein>
    <submittedName>
        <fullName evidence="1">Uncharacterized protein</fullName>
    </submittedName>
</protein>
<evidence type="ECO:0000313" key="2">
    <source>
        <dbReference type="Proteomes" id="UP000001635"/>
    </source>
</evidence>
<dbReference type="Proteomes" id="UP000001635">
    <property type="component" value="Chromosome"/>
</dbReference>
<gene>
    <name evidence="1" type="ordered locus">Cycma_3580</name>
</gene>
<name>G0J039_CYCMS</name>
<organism evidence="1 2">
    <name type="scientific">Cyclobacterium marinum (strain ATCC 25205 / DSM 745 / LMG 13164 / NCIMB 1802)</name>
    <name type="common">Flectobacillus marinus</name>
    <dbReference type="NCBI Taxonomy" id="880070"/>
    <lineage>
        <taxon>Bacteria</taxon>
        <taxon>Pseudomonadati</taxon>
        <taxon>Bacteroidota</taxon>
        <taxon>Cytophagia</taxon>
        <taxon>Cytophagales</taxon>
        <taxon>Cyclobacteriaceae</taxon>
        <taxon>Cyclobacterium</taxon>
    </lineage>
</organism>
<sequence>MKNKYVEILSAIKIALNEYLEENNMTSIFRT</sequence>